<name>A0A2Z6ZXQ9_9LAMI</name>
<protein>
    <submittedName>
        <fullName evidence="2">Uncharacterized protein</fullName>
    </submittedName>
</protein>
<proteinExistence type="predicted"/>
<feature type="compositionally biased region" description="Polar residues" evidence="1">
    <location>
        <begin position="21"/>
        <end position="35"/>
    </location>
</feature>
<evidence type="ECO:0000256" key="1">
    <source>
        <dbReference type="SAM" id="MobiDB-lite"/>
    </source>
</evidence>
<dbReference type="EMBL" id="KV215784">
    <property type="protein sequence ID" value="KZT75613.1"/>
    <property type="molecule type" value="Genomic_DNA"/>
</dbReference>
<dbReference type="Proteomes" id="UP000250235">
    <property type="component" value="Unassembled WGS sequence"/>
</dbReference>
<dbReference type="AlphaFoldDB" id="A0A2Z6ZXQ9"/>
<keyword evidence="3" id="KW-1185">Reference proteome</keyword>
<accession>A0A2Z6ZXQ9</accession>
<gene>
    <name evidence="2" type="ORF">F511_47361</name>
</gene>
<reference evidence="2 3" key="1">
    <citation type="journal article" date="2015" name="Proc. Natl. Acad. Sci. U.S.A.">
        <title>The resurrection genome of Boea hygrometrica: A blueprint for survival of dehydration.</title>
        <authorList>
            <person name="Xiao L."/>
            <person name="Yang G."/>
            <person name="Zhang L."/>
            <person name="Yang X."/>
            <person name="Zhao S."/>
            <person name="Ji Z."/>
            <person name="Zhou Q."/>
            <person name="Hu M."/>
            <person name="Wang Y."/>
            <person name="Chen M."/>
            <person name="Xu Y."/>
            <person name="Jin H."/>
            <person name="Xiao X."/>
            <person name="Hu G."/>
            <person name="Bao F."/>
            <person name="Hu Y."/>
            <person name="Wan P."/>
            <person name="Li L."/>
            <person name="Deng X."/>
            <person name="Kuang T."/>
            <person name="Xiang C."/>
            <person name="Zhu J.K."/>
            <person name="Oliver M.J."/>
            <person name="He Y."/>
        </authorList>
    </citation>
    <scope>NUCLEOTIDE SEQUENCE [LARGE SCALE GENOMIC DNA]</scope>
    <source>
        <strain evidence="3">cv. XS01</strain>
    </source>
</reference>
<evidence type="ECO:0000313" key="2">
    <source>
        <dbReference type="EMBL" id="KZT75613.1"/>
    </source>
</evidence>
<feature type="region of interest" description="Disordered" evidence="1">
    <location>
        <begin position="20"/>
        <end position="50"/>
    </location>
</feature>
<evidence type="ECO:0000313" key="3">
    <source>
        <dbReference type="Proteomes" id="UP000250235"/>
    </source>
</evidence>
<sequence length="50" mass="5446">MALIPLLGIRIRPPIAVDTPIRSTTRSETLSSDCTRSPDEISMNGFSSKN</sequence>
<organism evidence="2 3">
    <name type="scientific">Dorcoceras hygrometricum</name>
    <dbReference type="NCBI Taxonomy" id="472368"/>
    <lineage>
        <taxon>Eukaryota</taxon>
        <taxon>Viridiplantae</taxon>
        <taxon>Streptophyta</taxon>
        <taxon>Embryophyta</taxon>
        <taxon>Tracheophyta</taxon>
        <taxon>Spermatophyta</taxon>
        <taxon>Magnoliopsida</taxon>
        <taxon>eudicotyledons</taxon>
        <taxon>Gunneridae</taxon>
        <taxon>Pentapetalae</taxon>
        <taxon>asterids</taxon>
        <taxon>lamiids</taxon>
        <taxon>Lamiales</taxon>
        <taxon>Gesneriaceae</taxon>
        <taxon>Didymocarpoideae</taxon>
        <taxon>Trichosporeae</taxon>
        <taxon>Loxocarpinae</taxon>
        <taxon>Dorcoceras</taxon>
    </lineage>
</organism>